<organism evidence="1 2">
    <name type="scientific">Belliella filtrata</name>
    <dbReference type="NCBI Taxonomy" id="2923435"/>
    <lineage>
        <taxon>Bacteria</taxon>
        <taxon>Pseudomonadati</taxon>
        <taxon>Bacteroidota</taxon>
        <taxon>Cytophagia</taxon>
        <taxon>Cytophagales</taxon>
        <taxon>Cyclobacteriaceae</taxon>
        <taxon>Belliella</taxon>
    </lineage>
</organism>
<dbReference type="Pfam" id="PF13970">
    <property type="entry name" value="DUF4221"/>
    <property type="match status" value="1"/>
</dbReference>
<sequence length="378" mass="43453">MKNLLIVIAFMFLISCKEKKSGTYGKAYDEIQITMDTVVIDSKGEITMAVTSFPNYPQNSDQNKLYFWHGRTASLEIIDLDKLELIEKREFEKEGPNGVSQYAMQGYLIGDHSLALINWEQVTLVDLQGNVQGRINLNDDWIKDGLDDNESLAILGFSYDGDLMFCSIKTFSRLNSNIVKVDLKNKTTQLLELSAYDKRENLRITHKTESNGGTSMLTVSPSLELEKNYDKVIFWSDAFNSIYVYDPMTDSLNFKTITSTLTPNEKIGNFKNDVTSDESMQEEIQKYFLEMTFSKLFWDDKNKIYYRFSSYDLPQVADEKLKGRVFINIINEAFEVIGEKEVSDMFKTVPTAQFVKDGLIYCFLNVNDELGYVRIKVN</sequence>
<gene>
    <name evidence="1" type="ORF">MM239_15345</name>
</gene>
<keyword evidence="2" id="KW-1185">Reference proteome</keyword>
<dbReference type="InterPro" id="IPR025316">
    <property type="entry name" value="DUF4221"/>
</dbReference>
<comment type="caution">
    <text evidence="1">The sequence shown here is derived from an EMBL/GenBank/DDBJ whole genome shotgun (WGS) entry which is preliminary data.</text>
</comment>
<evidence type="ECO:0000313" key="2">
    <source>
        <dbReference type="Proteomes" id="UP001165489"/>
    </source>
</evidence>
<evidence type="ECO:0000313" key="1">
    <source>
        <dbReference type="EMBL" id="MCH7410782.1"/>
    </source>
</evidence>
<dbReference type="EMBL" id="JAKZGP010000046">
    <property type="protein sequence ID" value="MCH7410782.1"/>
    <property type="molecule type" value="Genomic_DNA"/>
</dbReference>
<proteinExistence type="predicted"/>
<dbReference type="Proteomes" id="UP001165489">
    <property type="component" value="Unassembled WGS sequence"/>
</dbReference>
<dbReference type="RefSeq" id="WP_241349144.1">
    <property type="nucleotide sequence ID" value="NZ_JAKZGP010000046.1"/>
</dbReference>
<dbReference type="InterPro" id="IPR011044">
    <property type="entry name" value="Quino_amine_DH_bsu"/>
</dbReference>
<accession>A0ABS9V2Y9</accession>
<reference evidence="1" key="1">
    <citation type="submission" date="2022-03" db="EMBL/GenBank/DDBJ databases">
        <title>De novo assembled genomes of Belliella spp. (Cyclobacteriaceae) strains.</title>
        <authorList>
            <person name="Szabo A."/>
            <person name="Korponai K."/>
            <person name="Felfoldi T."/>
        </authorList>
    </citation>
    <scope>NUCLEOTIDE SEQUENCE</scope>
    <source>
        <strain evidence="1">DSM 111904</strain>
    </source>
</reference>
<name>A0ABS9V2Y9_9BACT</name>
<dbReference type="SUPFAM" id="SSF50969">
    <property type="entry name" value="YVTN repeat-like/Quinoprotein amine dehydrogenase"/>
    <property type="match status" value="1"/>
</dbReference>
<protein>
    <submittedName>
        <fullName evidence="1">DUF4221 domain-containing protein</fullName>
    </submittedName>
</protein>
<dbReference type="PROSITE" id="PS51257">
    <property type="entry name" value="PROKAR_LIPOPROTEIN"/>
    <property type="match status" value="1"/>
</dbReference>